<name>A0A9Q9CJ06_9FIRM</name>
<feature type="transmembrane region" description="Helical" evidence="2">
    <location>
        <begin position="39"/>
        <end position="64"/>
    </location>
</feature>
<gene>
    <name evidence="3" type="ORF">J0J70_05665</name>
</gene>
<sequence>MACPNYHHNQSDSNPNCPQSAPKQKDDATSKKSIAYKRFFRSFSFITIGIVLLCIIYIFIYFVFSSPEITFIKNQVIESYEEQSIGEALDEFFYHPTWELIEENTVKFNGEAYFGEDEALFTIQFKVNLETEQFDITSYSINGESQTFDQFIRLLDTIYER</sequence>
<keyword evidence="2" id="KW-1133">Transmembrane helix</keyword>
<proteinExistence type="predicted"/>
<dbReference type="Proteomes" id="UP001058072">
    <property type="component" value="Chromosome"/>
</dbReference>
<evidence type="ECO:0000313" key="3">
    <source>
        <dbReference type="EMBL" id="UUF09438.1"/>
    </source>
</evidence>
<dbReference type="EMBL" id="CP071250">
    <property type="protein sequence ID" value="UUF09438.1"/>
    <property type="molecule type" value="Genomic_DNA"/>
</dbReference>
<feature type="region of interest" description="Disordered" evidence="1">
    <location>
        <begin position="1"/>
        <end position="28"/>
    </location>
</feature>
<dbReference type="AlphaFoldDB" id="A0A9Q9CJ06"/>
<keyword evidence="2" id="KW-0472">Membrane</keyword>
<feature type="compositionally biased region" description="Polar residues" evidence="1">
    <location>
        <begin position="7"/>
        <end position="22"/>
    </location>
</feature>
<protein>
    <submittedName>
        <fullName evidence="3">Uncharacterized protein</fullName>
    </submittedName>
</protein>
<accession>A0A9Q9CJ06</accession>
<evidence type="ECO:0000256" key="1">
    <source>
        <dbReference type="SAM" id="MobiDB-lite"/>
    </source>
</evidence>
<keyword evidence="2" id="KW-0812">Transmembrane</keyword>
<evidence type="ECO:0000256" key="2">
    <source>
        <dbReference type="SAM" id="Phobius"/>
    </source>
</evidence>
<dbReference type="RefSeq" id="WP_055243918.1">
    <property type="nucleotide sequence ID" value="NZ_CP071250.1"/>
</dbReference>
<evidence type="ECO:0000313" key="4">
    <source>
        <dbReference type="Proteomes" id="UP001058072"/>
    </source>
</evidence>
<reference evidence="3" key="1">
    <citation type="submission" date="2021-03" db="EMBL/GenBank/DDBJ databases">
        <title>Comparative Genomics and Metabolomics in the genus Turicibacter.</title>
        <authorList>
            <person name="Maki J."/>
            <person name="Looft T."/>
        </authorList>
    </citation>
    <scope>NUCLEOTIDE SEQUENCE</scope>
    <source>
        <strain evidence="3">ISU324</strain>
    </source>
</reference>
<organism evidence="3 4">
    <name type="scientific">Turicibacter bilis</name>
    <dbReference type="NCBI Taxonomy" id="2735723"/>
    <lineage>
        <taxon>Bacteria</taxon>
        <taxon>Bacillati</taxon>
        <taxon>Bacillota</taxon>
        <taxon>Erysipelotrichia</taxon>
        <taxon>Erysipelotrichales</taxon>
        <taxon>Turicibacteraceae</taxon>
        <taxon>Turicibacter</taxon>
    </lineage>
</organism>